<dbReference type="GO" id="GO:0000287">
    <property type="term" value="F:magnesium ion binding"/>
    <property type="evidence" value="ECO:0007669"/>
    <property type="project" value="InterPro"/>
</dbReference>
<keyword evidence="5" id="KW-0378">Hydrolase</keyword>
<accession>A0A7S1VN85</accession>
<dbReference type="InterPro" id="IPR008162">
    <property type="entry name" value="Pyrophosphatase"/>
</dbReference>
<organism evidence="8">
    <name type="scientific">Sexangularia sp. CB-2014</name>
    <dbReference type="NCBI Taxonomy" id="1486929"/>
    <lineage>
        <taxon>Eukaryota</taxon>
        <taxon>Amoebozoa</taxon>
        <taxon>Tubulinea</taxon>
        <taxon>Elardia</taxon>
        <taxon>Arcellinida</taxon>
        <taxon>Arcellinida incertae sedis</taxon>
        <taxon>Sexangularia</taxon>
    </lineage>
</organism>
<dbReference type="GO" id="GO:0004427">
    <property type="term" value="F:inorganic diphosphate phosphatase activity"/>
    <property type="evidence" value="ECO:0007669"/>
    <property type="project" value="UniProtKB-EC"/>
</dbReference>
<dbReference type="GO" id="GO:0005737">
    <property type="term" value="C:cytoplasm"/>
    <property type="evidence" value="ECO:0007669"/>
    <property type="project" value="InterPro"/>
</dbReference>
<keyword evidence="6" id="KW-0460">Magnesium</keyword>
<evidence type="ECO:0000256" key="6">
    <source>
        <dbReference type="ARBA" id="ARBA00022842"/>
    </source>
</evidence>
<evidence type="ECO:0000256" key="4">
    <source>
        <dbReference type="ARBA" id="ARBA00022723"/>
    </source>
</evidence>
<evidence type="ECO:0000256" key="5">
    <source>
        <dbReference type="ARBA" id="ARBA00022801"/>
    </source>
</evidence>
<dbReference type="AlphaFoldDB" id="A0A7S1VN85"/>
<dbReference type="Pfam" id="PF00719">
    <property type="entry name" value="Pyrophosphatase"/>
    <property type="match status" value="1"/>
</dbReference>
<dbReference type="Gene3D" id="3.90.80.10">
    <property type="entry name" value="Inorganic pyrophosphatase"/>
    <property type="match status" value="1"/>
</dbReference>
<protein>
    <recommendedName>
        <fullName evidence="3">inorganic diphosphatase</fullName>
        <ecNumber evidence="3">3.6.1.1</ecNumber>
    </recommendedName>
</protein>
<dbReference type="PANTHER" id="PTHR10286">
    <property type="entry name" value="INORGANIC PYROPHOSPHATASE"/>
    <property type="match status" value="1"/>
</dbReference>
<comment type="cofactor">
    <cofactor evidence="1">
        <name>Mg(2+)</name>
        <dbReference type="ChEBI" id="CHEBI:18420"/>
    </cofactor>
</comment>
<dbReference type="NCBIfam" id="NF001886">
    <property type="entry name" value="PRK00642.1"/>
    <property type="match status" value="1"/>
</dbReference>
<evidence type="ECO:0000256" key="3">
    <source>
        <dbReference type="ARBA" id="ARBA00012146"/>
    </source>
</evidence>
<proteinExistence type="inferred from homology"/>
<dbReference type="EMBL" id="HBGL01013407">
    <property type="protein sequence ID" value="CAD9305649.1"/>
    <property type="molecule type" value="Transcribed_RNA"/>
</dbReference>
<reference evidence="8" key="1">
    <citation type="submission" date="2021-01" db="EMBL/GenBank/DDBJ databases">
        <authorList>
            <person name="Corre E."/>
            <person name="Pelletier E."/>
            <person name="Niang G."/>
            <person name="Scheremetjew M."/>
            <person name="Finn R."/>
            <person name="Kale V."/>
            <person name="Holt S."/>
            <person name="Cochrane G."/>
            <person name="Meng A."/>
            <person name="Brown T."/>
            <person name="Cohen L."/>
        </authorList>
    </citation>
    <scope>NUCLEOTIDE SEQUENCE</scope>
    <source>
        <strain evidence="8">ATCC 50979</strain>
    </source>
</reference>
<sequence>MPPAPKRRRSDADTAPRGNGSEEDQERLLDAFRMLFRPNPWHGVPLGKGAPHELTAYIECAPDESIKFEMDKDTGFLSVDRPHKFSSVCPTLYGFLPQTYCADEVASLAAKHLPGIVGDGDPLDICVLSSRPVNHGDLLVKCRPVGGLRMIDGGEADDKIIAVLQGDMLLGEASDLKDIPESWLNLLRHYFLSYKMRPDDDTSRAPATVTIPEVYGVEEAHRVIAAAQADYQAKFSGVKQVFVDAIRSIAQAPTDE</sequence>
<comment type="similarity">
    <text evidence="2">Belongs to the PPase family.</text>
</comment>
<evidence type="ECO:0000256" key="2">
    <source>
        <dbReference type="ARBA" id="ARBA00006220"/>
    </source>
</evidence>
<feature type="region of interest" description="Disordered" evidence="7">
    <location>
        <begin position="1"/>
        <end position="24"/>
    </location>
</feature>
<name>A0A7S1VN85_9EUKA</name>
<keyword evidence="4" id="KW-0479">Metal-binding</keyword>
<evidence type="ECO:0000256" key="7">
    <source>
        <dbReference type="SAM" id="MobiDB-lite"/>
    </source>
</evidence>
<evidence type="ECO:0000313" key="8">
    <source>
        <dbReference type="EMBL" id="CAD9305649.1"/>
    </source>
</evidence>
<evidence type="ECO:0000256" key="1">
    <source>
        <dbReference type="ARBA" id="ARBA00001946"/>
    </source>
</evidence>
<gene>
    <name evidence="8" type="ORF">SSP0437_LOCUS10466</name>
</gene>
<dbReference type="EC" id="3.6.1.1" evidence="3"/>
<dbReference type="SUPFAM" id="SSF50324">
    <property type="entry name" value="Inorganic pyrophosphatase"/>
    <property type="match status" value="1"/>
</dbReference>
<dbReference type="InterPro" id="IPR036649">
    <property type="entry name" value="Pyrophosphatase_sf"/>
</dbReference>
<dbReference type="GO" id="GO:0006796">
    <property type="term" value="P:phosphate-containing compound metabolic process"/>
    <property type="evidence" value="ECO:0007669"/>
    <property type="project" value="InterPro"/>
</dbReference>
<dbReference type="PROSITE" id="PS00387">
    <property type="entry name" value="PPASE"/>
    <property type="match status" value="1"/>
</dbReference>